<evidence type="ECO:0000313" key="1">
    <source>
        <dbReference type="EMBL" id="OAE39579.1"/>
    </source>
</evidence>
<comment type="caution">
    <text evidence="1">The sequence shown here is derived from an EMBL/GenBank/DDBJ whole genome shotgun (WGS) entry which is preliminary data.</text>
</comment>
<sequence>MDFNGAGSQKQFLYRGLIGLASLGDDGNNSQYFLSDLESFWPLKVGARRSFEFLLLDGGETDDKWSLDLTVTKQRAFPMRFCNYLVLYVSFDIRKNGKSDQKWTAVYSPDLQVTLATIDDEGTEDETMVAYDVIEPLGTGRATSVERPEE</sequence>
<protein>
    <submittedName>
        <fullName evidence="1">Uncharacterized protein</fullName>
    </submittedName>
</protein>
<proteinExistence type="predicted"/>
<dbReference type="Proteomes" id="UP000077098">
    <property type="component" value="Unassembled WGS sequence"/>
</dbReference>
<accession>A0A176X256</accession>
<reference evidence="1 2" key="1">
    <citation type="submission" date="2016-05" db="EMBL/GenBank/DDBJ databases">
        <authorList>
            <person name="Lavstsen T."/>
            <person name="Jespersen J.S."/>
        </authorList>
    </citation>
    <scope>NUCLEOTIDE SEQUENCE [LARGE SCALE GENOMIC DNA]</scope>
    <source>
        <strain evidence="1 2">KCJ1736</strain>
    </source>
</reference>
<gene>
    <name evidence="1" type="ORF">A7J57_24430</name>
</gene>
<evidence type="ECO:0000313" key="2">
    <source>
        <dbReference type="Proteomes" id="UP000077098"/>
    </source>
</evidence>
<dbReference type="EMBL" id="LXPS01000037">
    <property type="protein sequence ID" value="OAE39579.1"/>
    <property type="molecule type" value="Genomic_DNA"/>
</dbReference>
<dbReference type="AlphaFoldDB" id="A0A176X256"/>
<name>A0A176X256_AGRTU</name>
<organism evidence="1 2">
    <name type="scientific">Agrobacterium tumefaciens</name>
    <dbReference type="NCBI Taxonomy" id="358"/>
    <lineage>
        <taxon>Bacteria</taxon>
        <taxon>Pseudomonadati</taxon>
        <taxon>Pseudomonadota</taxon>
        <taxon>Alphaproteobacteria</taxon>
        <taxon>Hyphomicrobiales</taxon>
        <taxon>Rhizobiaceae</taxon>
        <taxon>Rhizobium/Agrobacterium group</taxon>
        <taxon>Agrobacterium</taxon>
        <taxon>Agrobacterium tumefaciens complex</taxon>
    </lineage>
</organism>